<dbReference type="AlphaFoldDB" id="A0A401QD69"/>
<organism evidence="1 2">
    <name type="scientific">Scyliorhinus torazame</name>
    <name type="common">Cloudy catshark</name>
    <name type="synonym">Catulus torazame</name>
    <dbReference type="NCBI Taxonomy" id="75743"/>
    <lineage>
        <taxon>Eukaryota</taxon>
        <taxon>Metazoa</taxon>
        <taxon>Chordata</taxon>
        <taxon>Craniata</taxon>
        <taxon>Vertebrata</taxon>
        <taxon>Chondrichthyes</taxon>
        <taxon>Elasmobranchii</taxon>
        <taxon>Galeomorphii</taxon>
        <taxon>Galeoidea</taxon>
        <taxon>Carcharhiniformes</taxon>
        <taxon>Scyliorhinidae</taxon>
        <taxon>Scyliorhinus</taxon>
    </lineage>
</organism>
<dbReference type="Proteomes" id="UP000288216">
    <property type="component" value="Unassembled WGS sequence"/>
</dbReference>
<evidence type="ECO:0000313" key="2">
    <source>
        <dbReference type="Proteomes" id="UP000288216"/>
    </source>
</evidence>
<sequence>MEEEVSEEEGVHQWVVEGLMVEAEVVEVEAAARVVEVLVVASPAAEEEEVEATVQVVVSSELETGSVPIRLVAISTSGGTSVTSANRPSLKELEVHRQWVDLEETVVGVVSVEPGVDLSAVVDIGAAVETEVASAAEVATEAVMAWELEKWTPGVITGRIGERGPIKTCTYSLGPRDFYLFILYTVTVLVCANNLINCGNC</sequence>
<gene>
    <name evidence="1" type="ORF">scyTo_0024063</name>
</gene>
<comment type="caution">
    <text evidence="1">The sequence shown here is derived from an EMBL/GenBank/DDBJ whole genome shotgun (WGS) entry which is preliminary data.</text>
</comment>
<dbReference type="EMBL" id="BFAA01038583">
    <property type="protein sequence ID" value="GCB83321.1"/>
    <property type="molecule type" value="Genomic_DNA"/>
</dbReference>
<proteinExistence type="predicted"/>
<reference evidence="1 2" key="1">
    <citation type="journal article" date="2018" name="Nat. Ecol. Evol.">
        <title>Shark genomes provide insights into elasmobranch evolution and the origin of vertebrates.</title>
        <authorList>
            <person name="Hara Y"/>
            <person name="Yamaguchi K"/>
            <person name="Onimaru K"/>
            <person name="Kadota M"/>
            <person name="Koyanagi M"/>
            <person name="Keeley SD"/>
            <person name="Tatsumi K"/>
            <person name="Tanaka K"/>
            <person name="Motone F"/>
            <person name="Kageyama Y"/>
            <person name="Nozu R"/>
            <person name="Adachi N"/>
            <person name="Nishimura O"/>
            <person name="Nakagawa R"/>
            <person name="Tanegashima C"/>
            <person name="Kiyatake I"/>
            <person name="Matsumoto R"/>
            <person name="Murakumo K"/>
            <person name="Nishida K"/>
            <person name="Terakita A"/>
            <person name="Kuratani S"/>
            <person name="Sato K"/>
            <person name="Hyodo S Kuraku.S."/>
        </authorList>
    </citation>
    <scope>NUCLEOTIDE SEQUENCE [LARGE SCALE GENOMIC DNA]</scope>
</reference>
<keyword evidence="2" id="KW-1185">Reference proteome</keyword>
<protein>
    <submittedName>
        <fullName evidence="1">Uncharacterized protein</fullName>
    </submittedName>
</protein>
<name>A0A401QD69_SCYTO</name>
<accession>A0A401QD69</accession>
<evidence type="ECO:0000313" key="1">
    <source>
        <dbReference type="EMBL" id="GCB83321.1"/>
    </source>
</evidence>